<feature type="domain" description="Glutaredoxin" evidence="2">
    <location>
        <begin position="26"/>
        <end position="81"/>
    </location>
</feature>
<evidence type="ECO:0000313" key="3">
    <source>
        <dbReference type="EMBL" id="RMI13248.1"/>
    </source>
</evidence>
<comment type="caution">
    <text evidence="3">The sequence shown here is derived from an EMBL/GenBank/DDBJ whole genome shotgun (WGS) entry which is preliminary data.</text>
</comment>
<organism evidence="3 4">
    <name type="scientific">Cellulomonas triticagri</name>
    <dbReference type="NCBI Taxonomy" id="2483352"/>
    <lineage>
        <taxon>Bacteria</taxon>
        <taxon>Bacillati</taxon>
        <taxon>Actinomycetota</taxon>
        <taxon>Actinomycetes</taxon>
        <taxon>Micrococcales</taxon>
        <taxon>Cellulomonadaceae</taxon>
        <taxon>Cellulomonas</taxon>
    </lineage>
</organism>
<dbReference type="Pfam" id="PF00462">
    <property type="entry name" value="Glutaredoxin"/>
    <property type="match status" value="1"/>
</dbReference>
<keyword evidence="4" id="KW-1185">Reference proteome</keyword>
<evidence type="ECO:0000313" key="4">
    <source>
        <dbReference type="Proteomes" id="UP000269289"/>
    </source>
</evidence>
<dbReference type="Proteomes" id="UP000269289">
    <property type="component" value="Unassembled WGS sequence"/>
</dbReference>
<feature type="compositionally biased region" description="Basic and acidic residues" evidence="1">
    <location>
        <begin position="9"/>
        <end position="26"/>
    </location>
</feature>
<sequence length="113" mass="11769">MYSAAYPRDALEPDRGPESEAEPERVRVYSAPHCPQCAATVRTLTKAGVPFDKIDLGDLDDGERARVTAGHTTAPVVVAPGVGTWSGHRPTRLEALTAQHATKPSAGGPGGPA</sequence>
<dbReference type="InterPro" id="IPR002109">
    <property type="entry name" value="Glutaredoxin"/>
</dbReference>
<dbReference type="SUPFAM" id="SSF52833">
    <property type="entry name" value="Thioredoxin-like"/>
    <property type="match status" value="1"/>
</dbReference>
<dbReference type="EMBL" id="RFFI01000019">
    <property type="protein sequence ID" value="RMI13248.1"/>
    <property type="molecule type" value="Genomic_DNA"/>
</dbReference>
<accession>A0A3M2JSQ7</accession>
<dbReference type="Gene3D" id="3.40.30.10">
    <property type="entry name" value="Glutaredoxin"/>
    <property type="match status" value="1"/>
</dbReference>
<proteinExistence type="predicted"/>
<protein>
    <submittedName>
        <fullName evidence="3">Glutaredoxin family protein</fullName>
    </submittedName>
</protein>
<name>A0A3M2JSQ7_9CELL</name>
<evidence type="ECO:0000256" key="1">
    <source>
        <dbReference type="SAM" id="MobiDB-lite"/>
    </source>
</evidence>
<reference evidence="3 4" key="1">
    <citation type="submission" date="2018-10" db="EMBL/GenBank/DDBJ databases">
        <title>Isolation, diversity and antifungal activity of actinobacteria from wheat.</title>
        <authorList>
            <person name="Han C."/>
        </authorList>
    </citation>
    <scope>NUCLEOTIDE SEQUENCE [LARGE SCALE GENOMIC DNA]</scope>
    <source>
        <strain evidence="3 4">NEAU-YY56</strain>
    </source>
</reference>
<dbReference type="AlphaFoldDB" id="A0A3M2JSQ7"/>
<dbReference type="CDD" id="cd02976">
    <property type="entry name" value="NrdH"/>
    <property type="match status" value="1"/>
</dbReference>
<gene>
    <name evidence="3" type="ORF">EBM89_05235</name>
</gene>
<feature type="region of interest" description="Disordered" evidence="1">
    <location>
        <begin position="1"/>
        <end position="26"/>
    </location>
</feature>
<evidence type="ECO:0000259" key="2">
    <source>
        <dbReference type="Pfam" id="PF00462"/>
    </source>
</evidence>
<dbReference type="OrthoDB" id="8545217at2"/>
<dbReference type="InterPro" id="IPR036249">
    <property type="entry name" value="Thioredoxin-like_sf"/>
</dbReference>